<dbReference type="EMBL" id="NIQU01000006">
    <property type="protein sequence ID" value="PIA67813.1"/>
    <property type="molecule type" value="Genomic_DNA"/>
</dbReference>
<dbReference type="PANTHER" id="PTHR43788">
    <property type="entry name" value="DNA2/NAM7 HELICASE FAMILY MEMBER"/>
    <property type="match status" value="1"/>
</dbReference>
<comment type="caution">
    <text evidence="8">The sequence shown here is derived from an EMBL/GenBank/DDBJ whole genome shotgun (WGS) entry which is preliminary data.</text>
</comment>
<dbReference type="InterPro" id="IPR041677">
    <property type="entry name" value="DNA2/NAM7_AAA_11"/>
</dbReference>
<keyword evidence="5" id="KW-0067">ATP-binding</keyword>
<evidence type="ECO:0000256" key="4">
    <source>
        <dbReference type="ARBA" id="ARBA00022806"/>
    </source>
</evidence>
<evidence type="ECO:0000313" key="8">
    <source>
        <dbReference type="EMBL" id="PIA67813.1"/>
    </source>
</evidence>
<dbReference type="InterPro" id="IPR047187">
    <property type="entry name" value="SF1_C_Upf1"/>
</dbReference>
<dbReference type="SUPFAM" id="SSF52540">
    <property type="entry name" value="P-loop containing nucleoside triphosphate hydrolases"/>
    <property type="match status" value="1"/>
</dbReference>
<dbReference type="InterPro" id="IPR041679">
    <property type="entry name" value="DNA2/NAM7-like_C"/>
</dbReference>
<keyword evidence="2" id="KW-0547">Nucleotide-binding</keyword>
<dbReference type="GO" id="GO:0043139">
    <property type="term" value="F:5'-3' DNA helicase activity"/>
    <property type="evidence" value="ECO:0007669"/>
    <property type="project" value="TreeGrafter"/>
</dbReference>
<keyword evidence="4" id="KW-0347">Helicase</keyword>
<dbReference type="PANTHER" id="PTHR43788:SF8">
    <property type="entry name" value="DNA-BINDING PROTEIN SMUBP-2"/>
    <property type="match status" value="1"/>
</dbReference>
<feature type="domain" description="DNA2/NAM7 helicase-like C-terminal" evidence="7">
    <location>
        <begin position="605"/>
        <end position="777"/>
    </location>
</feature>
<dbReference type="AlphaFoldDB" id="A0A2G5FIJ6"/>
<accession>A0A2G5FIJ6</accession>
<sequence length="904" mass="101797">MMNHPHAHQLLGFYRSCYLADSRDLDLDNLGKLPANRWAWLEGREELASGGVPLLPLSAELGHGLAEAQALYQRELQLVYGVLPICGRLQLESGGSQTICGPLFYYEASLQPTTDGQSHLLAIDPQQVHGNWRLLRRLFDESGNASLDGLPLPTGTLDAASLGQLLAWVARNTQVREVSEAAGFPQLVSDEVLAKALRRRSLSLQAGAFVALVPRGSGSRGIAHELQLLQDAERLSPALLQLLGETPAAQTAGSTSRPQRLPAQLSAAQCQALANAARHPLSQISGPPGTGKSYTLAALALDRYLQGESVLLVSRSAQAVRVIAHKLREDFGLRDGVLEGDGQSLRQALRERLERLLQGEFEWVSEQVEERQRSELEVLTEAERRLSADFRKRCEQAVRWSRLLLRAERGSLAFWQRWLQVPWVRKRIGNSVRPWALLDELRDCQQRRQLLSREHLNSHRALNLKRLLVSDRALFVRYNQAIRARNSQRQLALFEGIDPARLLAAFPIWVVTLDELHRLLPLRPELFDVMVMDEATQCDIASALPAFQRCKRAVVTGDARQLRHISFLSRVRETQLLQRAGLQAEEREAWSYRDNSVLDLVGLQLASQEAVVFLDEHFRSRPALIRFSNELFYDQRLRVMKERPGLDACDSLQLLRIDGQRGRNGVNEAEVERVLELITAHLAEYQGSPLKPSIGVLSPFRDQVERIRLRIGETLPLEQLREFRLLVDTPYGFQGEERDLMILSFAIDRESSQAANYLNRADLFNVAITRARERQVLLFSGDERQLSAMHLLRRYLEFLQKPGVSWQAGAVEDTRQNLCQALEGQGVSVWSHYPLAGQVLDLFCRRGDKCLAIDLIGFPGEGEGFLELERYLVLARAGLETLPLSYGLWHEAPEQAVQAVLARL</sequence>
<name>A0A2G5FIJ6_9PSED</name>
<evidence type="ECO:0000256" key="1">
    <source>
        <dbReference type="ARBA" id="ARBA00007913"/>
    </source>
</evidence>
<dbReference type="GO" id="GO:0005524">
    <property type="term" value="F:ATP binding"/>
    <property type="evidence" value="ECO:0007669"/>
    <property type="project" value="UniProtKB-KW"/>
</dbReference>
<dbReference type="InterPro" id="IPR050534">
    <property type="entry name" value="Coronavir_polyprotein_1ab"/>
</dbReference>
<reference evidence="9" key="1">
    <citation type="submission" date="2017-06" db="EMBL/GenBank/DDBJ databases">
        <authorList>
            <person name="Rastogi G."/>
            <person name="Vaishampayan P."/>
            <person name="Seuylemezian A."/>
        </authorList>
    </citation>
    <scope>NUCLEOTIDE SEQUENCE [LARGE SCALE GENOMIC DNA]</scope>
    <source>
        <strain evidence="9">PI11</strain>
    </source>
</reference>
<evidence type="ECO:0000256" key="5">
    <source>
        <dbReference type="ARBA" id="ARBA00022840"/>
    </source>
</evidence>
<dbReference type="Proteomes" id="UP000229504">
    <property type="component" value="Unassembled WGS sequence"/>
</dbReference>
<organism evidence="8 9">
    <name type="scientific">Pseudomonas sediminis</name>
    <dbReference type="NCBI Taxonomy" id="1691904"/>
    <lineage>
        <taxon>Bacteria</taxon>
        <taxon>Pseudomonadati</taxon>
        <taxon>Pseudomonadota</taxon>
        <taxon>Gammaproteobacteria</taxon>
        <taxon>Pseudomonadales</taxon>
        <taxon>Pseudomonadaceae</taxon>
        <taxon>Pseudomonas</taxon>
    </lineage>
</organism>
<gene>
    <name evidence="8" type="ORF">CDO35_16490</name>
</gene>
<evidence type="ECO:0000256" key="2">
    <source>
        <dbReference type="ARBA" id="ARBA00022741"/>
    </source>
</evidence>
<comment type="similarity">
    <text evidence="1">Belongs to the DNA2/NAM7 helicase family.</text>
</comment>
<dbReference type="Gene3D" id="3.40.50.300">
    <property type="entry name" value="P-loop containing nucleotide triphosphate hydrolases"/>
    <property type="match status" value="2"/>
</dbReference>
<dbReference type="GO" id="GO:0016787">
    <property type="term" value="F:hydrolase activity"/>
    <property type="evidence" value="ECO:0007669"/>
    <property type="project" value="UniProtKB-KW"/>
</dbReference>
<dbReference type="CDD" id="cd18808">
    <property type="entry name" value="SF1_C_Upf1"/>
    <property type="match status" value="1"/>
</dbReference>
<evidence type="ECO:0000313" key="9">
    <source>
        <dbReference type="Proteomes" id="UP000229504"/>
    </source>
</evidence>
<feature type="domain" description="DNA2/NAM7 helicase helicase" evidence="6">
    <location>
        <begin position="265"/>
        <end position="563"/>
    </location>
</feature>
<proteinExistence type="inferred from homology"/>
<evidence type="ECO:0000259" key="6">
    <source>
        <dbReference type="Pfam" id="PF13086"/>
    </source>
</evidence>
<protein>
    <submittedName>
        <fullName evidence="8">AAA family ATPase</fullName>
    </submittedName>
</protein>
<dbReference type="Pfam" id="PF13087">
    <property type="entry name" value="AAA_12"/>
    <property type="match status" value="1"/>
</dbReference>
<keyword evidence="3" id="KW-0378">Hydrolase</keyword>
<dbReference type="InterPro" id="IPR027417">
    <property type="entry name" value="P-loop_NTPase"/>
</dbReference>
<dbReference type="Pfam" id="PF13086">
    <property type="entry name" value="AAA_11"/>
    <property type="match status" value="1"/>
</dbReference>
<evidence type="ECO:0000259" key="7">
    <source>
        <dbReference type="Pfam" id="PF13087"/>
    </source>
</evidence>
<evidence type="ECO:0000256" key="3">
    <source>
        <dbReference type="ARBA" id="ARBA00022801"/>
    </source>
</evidence>